<dbReference type="InterPro" id="IPR013137">
    <property type="entry name" value="Znf_TFIIB"/>
</dbReference>
<gene>
    <name evidence="2" type="ORF">S06H3_13248</name>
</gene>
<dbReference type="PROSITE" id="PS51134">
    <property type="entry name" value="ZF_TFIIB"/>
    <property type="match status" value="1"/>
</dbReference>
<protein>
    <recommendedName>
        <fullName evidence="1">TFIIB-type domain-containing protein</fullName>
    </recommendedName>
</protein>
<proteinExistence type="predicted"/>
<organism evidence="2">
    <name type="scientific">marine sediment metagenome</name>
    <dbReference type="NCBI Taxonomy" id="412755"/>
    <lineage>
        <taxon>unclassified sequences</taxon>
        <taxon>metagenomes</taxon>
        <taxon>ecological metagenomes</taxon>
    </lineage>
</organism>
<reference evidence="2" key="1">
    <citation type="journal article" date="2014" name="Front. Microbiol.">
        <title>High frequency of phylogenetically diverse reductive dehalogenase-homologous genes in deep subseafloor sedimentary metagenomes.</title>
        <authorList>
            <person name="Kawai M."/>
            <person name="Futagami T."/>
            <person name="Toyoda A."/>
            <person name="Takaki Y."/>
            <person name="Nishi S."/>
            <person name="Hori S."/>
            <person name="Arai W."/>
            <person name="Tsubouchi T."/>
            <person name="Morono Y."/>
            <person name="Uchiyama I."/>
            <person name="Ito T."/>
            <person name="Fujiyama A."/>
            <person name="Inagaki F."/>
            <person name="Takami H."/>
        </authorList>
    </citation>
    <scope>NUCLEOTIDE SEQUENCE</scope>
    <source>
        <strain evidence="2">Expedition CK06-06</strain>
    </source>
</reference>
<dbReference type="AlphaFoldDB" id="X1M5A0"/>
<accession>X1M5A0</accession>
<dbReference type="Pfam" id="PF08271">
    <property type="entry name" value="Zn_Ribbon_TF"/>
    <property type="match status" value="1"/>
</dbReference>
<dbReference type="SUPFAM" id="SSF57783">
    <property type="entry name" value="Zinc beta-ribbon"/>
    <property type="match status" value="1"/>
</dbReference>
<dbReference type="Gene3D" id="2.20.25.10">
    <property type="match status" value="1"/>
</dbReference>
<evidence type="ECO:0000259" key="1">
    <source>
        <dbReference type="PROSITE" id="PS51134"/>
    </source>
</evidence>
<feature type="domain" description="TFIIB-type" evidence="1">
    <location>
        <begin position="10"/>
        <end position="40"/>
    </location>
</feature>
<name>X1M5A0_9ZZZZ</name>
<evidence type="ECO:0000313" key="2">
    <source>
        <dbReference type="EMBL" id="GAI13266.1"/>
    </source>
</evidence>
<dbReference type="EMBL" id="BARV01006464">
    <property type="protein sequence ID" value="GAI13266.1"/>
    <property type="molecule type" value="Genomic_DNA"/>
</dbReference>
<comment type="caution">
    <text evidence="2">The sequence shown here is derived from an EMBL/GenBank/DDBJ whole genome shotgun (WGS) entry which is preliminary data.</text>
</comment>
<sequence length="43" mass="4943">MPNKLLDKKEDHPACPACGTDNIFEDEGLWYCNDCGEVWEEKV</sequence>